<organism evidence="1">
    <name type="scientific">Siphoviridae sp. ct6rT12</name>
    <dbReference type="NCBI Taxonomy" id="2825346"/>
    <lineage>
        <taxon>Viruses</taxon>
        <taxon>Duplodnaviria</taxon>
        <taxon>Heunggongvirae</taxon>
        <taxon>Uroviricota</taxon>
        <taxon>Caudoviricetes</taxon>
    </lineage>
</organism>
<reference evidence="1" key="1">
    <citation type="journal article" date="2021" name="Proc. Natl. Acad. Sci. U.S.A.">
        <title>A Catalog of Tens of Thousands of Viruses from Human Metagenomes Reveals Hidden Associations with Chronic Diseases.</title>
        <authorList>
            <person name="Tisza M.J."/>
            <person name="Buck C.B."/>
        </authorList>
    </citation>
    <scope>NUCLEOTIDE SEQUENCE</scope>
    <source>
        <strain evidence="1">Ct6rT12</strain>
    </source>
</reference>
<protein>
    <submittedName>
        <fullName evidence="1">Uncharacterized protein</fullName>
    </submittedName>
</protein>
<name>A0A8S5V9N1_9CAUD</name>
<proteinExistence type="predicted"/>
<sequence>MLFLCYPSFLLSFYKLLVLYSHLPAPPSRKNKKMGYIKS</sequence>
<dbReference type="EMBL" id="BK016227">
    <property type="protein sequence ID" value="DAG03347.1"/>
    <property type="molecule type" value="Genomic_DNA"/>
</dbReference>
<accession>A0A8S5V9N1</accession>
<evidence type="ECO:0000313" key="1">
    <source>
        <dbReference type="EMBL" id="DAG03347.1"/>
    </source>
</evidence>